<name>A0A072NPI9_SCHAZ</name>
<dbReference type="EMBL" id="JJRY01000003">
    <property type="protein sequence ID" value="KEF39579.1"/>
    <property type="molecule type" value="Genomic_DNA"/>
</dbReference>
<proteinExistence type="predicted"/>
<protein>
    <submittedName>
        <fullName evidence="2">Sporulation protein YtrH</fullName>
    </submittedName>
</protein>
<evidence type="ECO:0000313" key="2">
    <source>
        <dbReference type="EMBL" id="KEF39579.1"/>
    </source>
</evidence>
<dbReference type="InterPro" id="IPR025689">
    <property type="entry name" value="Spore_YtrH"/>
</dbReference>
<feature type="transmembrane region" description="Helical" evidence="1">
    <location>
        <begin position="50"/>
        <end position="69"/>
    </location>
</feature>
<feature type="transmembrane region" description="Helical" evidence="1">
    <location>
        <begin position="12"/>
        <end position="35"/>
    </location>
</feature>
<reference evidence="2 3" key="1">
    <citation type="submission" date="2014-04" db="EMBL/GenBank/DDBJ databases">
        <title>Draft genome sequence of Bacillus azotoformans MEV2011, a (co-) denitrifying strain unable to grow in the presence of oxygen.</title>
        <authorList>
            <person name="Nielsen M."/>
            <person name="Schreiber L."/>
            <person name="Finster K."/>
            <person name="Schramm A."/>
        </authorList>
    </citation>
    <scope>NUCLEOTIDE SEQUENCE [LARGE SCALE GENOMIC DNA]</scope>
    <source>
        <strain evidence="2 3">MEV2011</strain>
    </source>
</reference>
<evidence type="ECO:0000256" key="1">
    <source>
        <dbReference type="SAM" id="Phobius"/>
    </source>
</evidence>
<accession>A0A072NPI9</accession>
<keyword evidence="1" id="KW-1133">Transmembrane helix</keyword>
<dbReference type="OrthoDB" id="2381692at2"/>
<dbReference type="RefSeq" id="WP_035194268.1">
    <property type="nucleotide sequence ID" value="NZ_JJRY01000003.1"/>
</dbReference>
<evidence type="ECO:0000313" key="3">
    <source>
        <dbReference type="Proteomes" id="UP000027936"/>
    </source>
</evidence>
<feature type="transmembrane region" description="Helical" evidence="1">
    <location>
        <begin position="81"/>
        <end position="106"/>
    </location>
</feature>
<keyword evidence="1" id="KW-0472">Membrane</keyword>
<keyword evidence="1" id="KW-0812">Transmembrane</keyword>
<gene>
    <name evidence="2" type="ORF">M670_01356</name>
</gene>
<organism evidence="2 3">
    <name type="scientific">Schinkia azotoformans MEV2011</name>
    <dbReference type="NCBI Taxonomy" id="1348973"/>
    <lineage>
        <taxon>Bacteria</taxon>
        <taxon>Bacillati</taxon>
        <taxon>Bacillota</taxon>
        <taxon>Bacilli</taxon>
        <taxon>Bacillales</taxon>
        <taxon>Bacillaceae</taxon>
        <taxon>Calidifontibacillus/Schinkia group</taxon>
        <taxon>Schinkia</taxon>
    </lineage>
</organism>
<sequence length="112" mass="11926">MEEERFMATMINCYFIALGVLLGGSLIGGIAAFLIGEPPLTMIGRIAKSLKIWAIVAAIGGTFDAITNFQRGLFDGVPLDIFKQVLLIVAAMGGTQTAAKIISWLIQENVAP</sequence>
<dbReference type="PATRIC" id="fig|1348973.3.peg.1324"/>
<comment type="caution">
    <text evidence="2">The sequence shown here is derived from an EMBL/GenBank/DDBJ whole genome shotgun (WGS) entry which is preliminary data.</text>
</comment>
<dbReference type="AlphaFoldDB" id="A0A072NPI9"/>
<dbReference type="Proteomes" id="UP000027936">
    <property type="component" value="Unassembled WGS sequence"/>
</dbReference>
<dbReference type="Pfam" id="PF14034">
    <property type="entry name" value="Spore_YtrH"/>
    <property type="match status" value="1"/>
</dbReference>